<evidence type="ECO:0000256" key="1">
    <source>
        <dbReference type="SAM" id="MobiDB-lite"/>
    </source>
</evidence>
<dbReference type="Proteomes" id="UP000603545">
    <property type="component" value="Unassembled WGS sequence"/>
</dbReference>
<name>A0A8J6N5Z2_9BACT</name>
<dbReference type="AlphaFoldDB" id="A0A8J6N5Z2"/>
<evidence type="ECO:0008006" key="4">
    <source>
        <dbReference type="Google" id="ProtNLM"/>
    </source>
</evidence>
<evidence type="ECO:0000313" key="2">
    <source>
        <dbReference type="EMBL" id="MBC8199910.1"/>
    </source>
</evidence>
<feature type="region of interest" description="Disordered" evidence="1">
    <location>
        <begin position="164"/>
        <end position="187"/>
    </location>
</feature>
<evidence type="ECO:0000313" key="3">
    <source>
        <dbReference type="Proteomes" id="UP000603545"/>
    </source>
</evidence>
<organism evidence="2 3">
    <name type="scientific">Candidatus Desulfaltia bathyphila</name>
    <dbReference type="NCBI Taxonomy" id="2841697"/>
    <lineage>
        <taxon>Bacteria</taxon>
        <taxon>Pseudomonadati</taxon>
        <taxon>Thermodesulfobacteriota</taxon>
        <taxon>Desulfobacteria</taxon>
        <taxon>Desulfobacterales</taxon>
        <taxon>Desulfobacterales incertae sedis</taxon>
        <taxon>Candidatus Desulfaltia</taxon>
    </lineage>
</organism>
<reference evidence="2 3" key="1">
    <citation type="submission" date="2020-08" db="EMBL/GenBank/DDBJ databases">
        <title>Bridging the membrane lipid divide: bacteria of the FCB group superphylum have the potential to synthesize archaeal ether lipids.</title>
        <authorList>
            <person name="Villanueva L."/>
            <person name="Von Meijenfeldt F.A.B."/>
            <person name="Westbye A.B."/>
            <person name="Yadav S."/>
            <person name="Hopmans E.C."/>
            <person name="Dutilh B.E."/>
            <person name="Sinninghe Damste J.S."/>
        </authorList>
    </citation>
    <scope>NUCLEOTIDE SEQUENCE [LARGE SCALE GENOMIC DNA]</scope>
    <source>
        <strain evidence="2">NIOZ-UU82</strain>
    </source>
</reference>
<sequence length="187" mass="19964">MKNTLLRKITKGLVGITCAGVFLGSSLIGCATSGKQDGFFGNYGNLNASKNITENFENYKAKPDHTYFIAGSDKKSPDAILGVDNNYKLAENRFWHPLNSQDKTIKDLVENMQDKASESNNRPYGADILSHTKTDIGDWYSTTNTTIIKTKDGKTFQIYAPTTGIMGGGSESSEGSSGGGDTGGGGI</sequence>
<gene>
    <name evidence="2" type="ORF">H8E80_07695</name>
</gene>
<feature type="compositionally biased region" description="Gly residues" evidence="1">
    <location>
        <begin position="165"/>
        <end position="187"/>
    </location>
</feature>
<dbReference type="PROSITE" id="PS51257">
    <property type="entry name" value="PROKAR_LIPOPROTEIN"/>
    <property type="match status" value="1"/>
</dbReference>
<comment type="caution">
    <text evidence="2">The sequence shown here is derived from an EMBL/GenBank/DDBJ whole genome shotgun (WGS) entry which is preliminary data.</text>
</comment>
<accession>A0A8J6N5Z2</accession>
<proteinExistence type="predicted"/>
<protein>
    <recommendedName>
        <fullName evidence="4">Lipoprotein</fullName>
    </recommendedName>
</protein>
<dbReference type="EMBL" id="JACNLL010000069">
    <property type="protein sequence ID" value="MBC8199910.1"/>
    <property type="molecule type" value="Genomic_DNA"/>
</dbReference>